<evidence type="ECO:0000313" key="1">
    <source>
        <dbReference type="EMBL" id="KRR17540.1"/>
    </source>
</evidence>
<sequence length="77" mass="8244">MRADARQAQGDVAPPSLHDLALAQQRRADISGECPAGGMAFFGDGGEERHTSNDGISKFVAQAPAGRLLLREFVDYE</sequence>
<gene>
    <name evidence="1" type="ORF">CQ14_39885</name>
</gene>
<reference evidence="1 2" key="1">
    <citation type="submission" date="2014-03" db="EMBL/GenBank/DDBJ databases">
        <title>Bradyrhizobium valentinum sp. nov., isolated from effective nodules of Lupinus mariae-josephae, a lupine endemic of basic-lime soils in Eastern Spain.</title>
        <authorList>
            <person name="Duran D."/>
            <person name="Rey L."/>
            <person name="Navarro A."/>
            <person name="Busquets A."/>
            <person name="Imperial J."/>
            <person name="Ruiz-Argueso T."/>
        </authorList>
    </citation>
    <scope>NUCLEOTIDE SEQUENCE [LARGE SCALE GENOMIC DNA]</scope>
    <source>
        <strain evidence="1 2">CCBAU 23086</strain>
    </source>
</reference>
<comment type="caution">
    <text evidence="1">The sequence shown here is derived from an EMBL/GenBank/DDBJ whole genome shotgun (WGS) entry which is preliminary data.</text>
</comment>
<protein>
    <submittedName>
        <fullName evidence="1">Uncharacterized protein</fullName>
    </submittedName>
</protein>
<organism evidence="1 2">
    <name type="scientific">Bradyrhizobium lablabi</name>
    <dbReference type="NCBI Taxonomy" id="722472"/>
    <lineage>
        <taxon>Bacteria</taxon>
        <taxon>Pseudomonadati</taxon>
        <taxon>Pseudomonadota</taxon>
        <taxon>Alphaproteobacteria</taxon>
        <taxon>Hyphomicrobiales</taxon>
        <taxon>Nitrobacteraceae</taxon>
        <taxon>Bradyrhizobium</taxon>
    </lineage>
</organism>
<dbReference type="Proteomes" id="UP000051660">
    <property type="component" value="Unassembled WGS sequence"/>
</dbReference>
<dbReference type="EMBL" id="LLYB01000119">
    <property type="protein sequence ID" value="KRR17540.1"/>
    <property type="molecule type" value="Genomic_DNA"/>
</dbReference>
<evidence type="ECO:0000313" key="2">
    <source>
        <dbReference type="Proteomes" id="UP000051660"/>
    </source>
</evidence>
<dbReference type="AlphaFoldDB" id="A0A0R3MB58"/>
<accession>A0A0R3MB58</accession>
<name>A0A0R3MB58_9BRAD</name>
<proteinExistence type="predicted"/>